<keyword evidence="2" id="KW-1185">Reference proteome</keyword>
<proteinExistence type="predicted"/>
<sequence>MIFLLESLIVFNSELKTNYFSFLSFKSTENRTIKMTT</sequence>
<accession>A0A1L8QS80</accession>
<evidence type="ECO:0000313" key="2">
    <source>
        <dbReference type="Proteomes" id="UP000182149"/>
    </source>
</evidence>
<evidence type="ECO:0000313" key="1">
    <source>
        <dbReference type="EMBL" id="OJG10385.1"/>
    </source>
</evidence>
<reference evidence="1 2" key="1">
    <citation type="submission" date="2014-12" db="EMBL/GenBank/DDBJ databases">
        <title>Draft genome sequences of 29 type strains of Enterococci.</title>
        <authorList>
            <person name="Zhong Z."/>
            <person name="Sun Z."/>
            <person name="Liu W."/>
            <person name="Zhang W."/>
            <person name="Zhang H."/>
        </authorList>
    </citation>
    <scope>NUCLEOTIDE SEQUENCE [LARGE SCALE GENOMIC DNA]</scope>
    <source>
        <strain evidence="1 2">DSM 17690</strain>
    </source>
</reference>
<protein>
    <submittedName>
        <fullName evidence="1">Uncharacterized protein</fullName>
    </submittedName>
</protein>
<dbReference type="Proteomes" id="UP000182149">
    <property type="component" value="Unassembled WGS sequence"/>
</dbReference>
<organism evidence="1 2">
    <name type="scientific">Enterococcus aquimarinus</name>
    <dbReference type="NCBI Taxonomy" id="328396"/>
    <lineage>
        <taxon>Bacteria</taxon>
        <taxon>Bacillati</taxon>
        <taxon>Bacillota</taxon>
        <taxon>Bacilli</taxon>
        <taxon>Lactobacillales</taxon>
        <taxon>Enterococcaceae</taxon>
        <taxon>Enterococcus</taxon>
    </lineage>
</organism>
<dbReference type="EMBL" id="JXKD01000008">
    <property type="protein sequence ID" value="OJG10385.1"/>
    <property type="molecule type" value="Genomic_DNA"/>
</dbReference>
<name>A0A1L8QS80_9ENTE</name>
<gene>
    <name evidence="1" type="ORF">RU93_GL002164</name>
</gene>
<comment type="caution">
    <text evidence="1">The sequence shown here is derived from an EMBL/GenBank/DDBJ whole genome shotgun (WGS) entry which is preliminary data.</text>
</comment>
<dbReference type="AlphaFoldDB" id="A0A1L8QS80"/>
<dbReference type="STRING" id="328396.RU93_GL002164"/>